<comment type="subcellular location">
    <subcellularLocation>
        <location evidence="1">Cell envelope</location>
    </subcellularLocation>
</comment>
<dbReference type="Pfam" id="PF01547">
    <property type="entry name" value="SBP_bac_1"/>
    <property type="match status" value="1"/>
</dbReference>
<accession>A0A4S8PU82</accession>
<gene>
    <name evidence="6" type="primary">ngcE</name>
    <name evidence="6" type="ORF">E9998_03960</name>
</gene>
<dbReference type="Gene3D" id="3.40.190.10">
    <property type="entry name" value="Periplasmic binding protein-like II"/>
    <property type="match status" value="2"/>
</dbReference>
<dbReference type="OrthoDB" id="8663148at2"/>
<dbReference type="PANTHER" id="PTHR43649">
    <property type="entry name" value="ARABINOSE-BINDING PROTEIN-RELATED"/>
    <property type="match status" value="1"/>
</dbReference>
<keyword evidence="4 5" id="KW-0732">Signal</keyword>
<dbReference type="InterPro" id="IPR006059">
    <property type="entry name" value="SBP"/>
</dbReference>
<feature type="chain" id="PRO_5020897112" evidence="5">
    <location>
        <begin position="33"/>
        <end position="466"/>
    </location>
</feature>
<dbReference type="InterPro" id="IPR006311">
    <property type="entry name" value="TAT_signal"/>
</dbReference>
<reference evidence="6 7" key="1">
    <citation type="journal article" date="2018" name="Int. J. Syst. Evol. Microbiol.">
        <title>Glycomyces paridis sp. nov., isolated from the medicinal plant Paris polyphylla.</title>
        <authorList>
            <person name="Fang X.M."/>
            <person name="Bai J.L."/>
            <person name="Su J."/>
            <person name="Zhao L.L."/>
            <person name="Liu H.Y."/>
            <person name="Ma B.P."/>
            <person name="Zhang Y.Q."/>
            <person name="Yu L.Y."/>
        </authorList>
    </citation>
    <scope>NUCLEOTIDE SEQUENCE [LARGE SCALE GENOMIC DNA]</scope>
    <source>
        <strain evidence="6 7">CPCC 204357</strain>
    </source>
</reference>
<evidence type="ECO:0000256" key="1">
    <source>
        <dbReference type="ARBA" id="ARBA00004196"/>
    </source>
</evidence>
<dbReference type="PROSITE" id="PS51318">
    <property type="entry name" value="TAT"/>
    <property type="match status" value="1"/>
</dbReference>
<dbReference type="Proteomes" id="UP000305792">
    <property type="component" value="Unassembled WGS sequence"/>
</dbReference>
<evidence type="ECO:0000256" key="4">
    <source>
        <dbReference type="ARBA" id="ARBA00022729"/>
    </source>
</evidence>
<keyword evidence="3" id="KW-0813">Transport</keyword>
<sequence length="466" mass="50542">MRQSTADSIFTRRRLFGATAAGLAATSLGACATSGGDDDAEEVKVGENAENPFDVDPSAPLDVVIFDGGFGNEYAQAHQALYKESFPESDIEFLATQAIAETQQPRFAEGKPCDVLDNSGAQQIPMDSLVGDGELAELTPLLDAPSYDDPAVTVRDTLRDGVLGMGTFNGEVYALNYVFSAWTVWYDAKLFRDQGWTAPTTWEEMLALCPTIQAAGIAPWTYAGQHPVYLYDLFLMLAGRHGGVDVVKAIDHLEPDAWRHESVVKAAEALAGLYSEGYILEGTPGIDHIQSQTAFNERKAAFLPCGSWLPNEQAAIAPADFEYMPMGVPYFEGSVQPGLISAGGEEPFVVPKNATNLAGAYEYLRIMLSKEGAQIFGDTVQAATVVKGVELENPAAQATDQLVANPEDLFQPRFRFWYTKMNEEVRPALGALLSGESTADEFIERMQTVADETAADDSIDKFTHED</sequence>
<dbReference type="InterPro" id="IPR022386">
    <property type="entry name" value="Chitin_NgcE"/>
</dbReference>
<evidence type="ECO:0000256" key="5">
    <source>
        <dbReference type="SAM" id="SignalP"/>
    </source>
</evidence>
<keyword evidence="7" id="KW-1185">Reference proteome</keyword>
<comment type="caution">
    <text evidence="6">The sequence shown here is derived from an EMBL/GenBank/DDBJ whole genome shotgun (WGS) entry which is preliminary data.</text>
</comment>
<name>A0A4S8PU82_9ACTN</name>
<dbReference type="PROSITE" id="PS51257">
    <property type="entry name" value="PROKAR_LIPOPROTEIN"/>
    <property type="match status" value="1"/>
</dbReference>
<dbReference type="NCBIfam" id="TIGR03851">
    <property type="entry name" value="chitin_NgcE"/>
    <property type="match status" value="1"/>
</dbReference>
<evidence type="ECO:0000256" key="2">
    <source>
        <dbReference type="ARBA" id="ARBA00008520"/>
    </source>
</evidence>
<evidence type="ECO:0000313" key="7">
    <source>
        <dbReference type="Proteomes" id="UP000305792"/>
    </source>
</evidence>
<evidence type="ECO:0000313" key="6">
    <source>
        <dbReference type="EMBL" id="THV31524.1"/>
    </source>
</evidence>
<proteinExistence type="inferred from homology"/>
<dbReference type="PANTHER" id="PTHR43649:SF31">
    <property type="entry name" value="SN-GLYCEROL-3-PHOSPHATE-BINDING PERIPLASMIC PROTEIN UGPB"/>
    <property type="match status" value="1"/>
</dbReference>
<evidence type="ECO:0000256" key="3">
    <source>
        <dbReference type="ARBA" id="ARBA00022448"/>
    </source>
</evidence>
<feature type="signal peptide" evidence="5">
    <location>
        <begin position="1"/>
        <end position="32"/>
    </location>
</feature>
<comment type="similarity">
    <text evidence="2">Belongs to the bacterial solute-binding protein 1 family.</text>
</comment>
<dbReference type="SUPFAM" id="SSF53850">
    <property type="entry name" value="Periplasmic binding protein-like II"/>
    <property type="match status" value="1"/>
</dbReference>
<protein>
    <submittedName>
        <fullName evidence="6">Carbohydrate ABC transporter, N-acetylglucosamine/diacetylchitobiose-binding protein</fullName>
    </submittedName>
</protein>
<dbReference type="RefSeq" id="WP_136528394.1">
    <property type="nucleotide sequence ID" value="NZ_STGX01000002.1"/>
</dbReference>
<dbReference type="AlphaFoldDB" id="A0A4S8PU82"/>
<organism evidence="6 7">
    <name type="scientific">Glycomyces paridis</name>
    <dbReference type="NCBI Taxonomy" id="2126555"/>
    <lineage>
        <taxon>Bacteria</taxon>
        <taxon>Bacillati</taxon>
        <taxon>Actinomycetota</taxon>
        <taxon>Actinomycetes</taxon>
        <taxon>Glycomycetales</taxon>
        <taxon>Glycomycetaceae</taxon>
        <taxon>Glycomyces</taxon>
    </lineage>
</organism>
<dbReference type="GO" id="GO:0030313">
    <property type="term" value="C:cell envelope"/>
    <property type="evidence" value="ECO:0007669"/>
    <property type="project" value="UniProtKB-SubCell"/>
</dbReference>
<dbReference type="InterPro" id="IPR050490">
    <property type="entry name" value="Bact_solute-bd_prot1"/>
</dbReference>
<dbReference type="EMBL" id="STGX01000002">
    <property type="protein sequence ID" value="THV31524.1"/>
    <property type="molecule type" value="Genomic_DNA"/>
</dbReference>